<reference evidence="2 3" key="1">
    <citation type="submission" date="2023-02" db="EMBL/GenBank/DDBJ databases">
        <title>Streptomyces sp. SCA4-21 with antifungal activity against Fusarium oxysporum f. sp. cubense, Streptomyces sp. SCA2-17 with antifungal activity against Fusarium oxysporum f. sp. cubense.</title>
        <authorList>
            <person name="Qi D."/>
        </authorList>
    </citation>
    <scope>NUCLEOTIDE SEQUENCE [LARGE SCALE GENOMIC DNA]</scope>
    <source>
        <strain evidence="2 3">SCA4-21</strain>
    </source>
</reference>
<gene>
    <name evidence="2" type="ORF">PS467_37875</name>
</gene>
<feature type="chain" id="PRO_5047352638" evidence="1">
    <location>
        <begin position="26"/>
        <end position="444"/>
    </location>
</feature>
<protein>
    <submittedName>
        <fullName evidence="2">Extracellular solute-binding protein</fullName>
    </submittedName>
</protein>
<evidence type="ECO:0000313" key="3">
    <source>
        <dbReference type="Proteomes" id="UP001305606"/>
    </source>
</evidence>
<dbReference type="SUPFAM" id="SSF53850">
    <property type="entry name" value="Periplasmic binding protein-like II"/>
    <property type="match status" value="1"/>
</dbReference>
<dbReference type="Gene3D" id="3.40.190.10">
    <property type="entry name" value="Periplasmic binding protein-like II"/>
    <property type="match status" value="1"/>
</dbReference>
<proteinExistence type="predicted"/>
<organism evidence="2 3">
    <name type="scientific">Streptomyces luomodiensis</name>
    <dbReference type="NCBI Taxonomy" id="3026192"/>
    <lineage>
        <taxon>Bacteria</taxon>
        <taxon>Bacillati</taxon>
        <taxon>Actinomycetota</taxon>
        <taxon>Actinomycetes</taxon>
        <taxon>Kitasatosporales</taxon>
        <taxon>Streptomycetaceae</taxon>
        <taxon>Streptomyces</taxon>
    </lineage>
</organism>
<dbReference type="EMBL" id="CP117522">
    <property type="protein sequence ID" value="WNF00693.1"/>
    <property type="molecule type" value="Genomic_DNA"/>
</dbReference>
<dbReference type="InterPro" id="IPR050490">
    <property type="entry name" value="Bact_solute-bd_prot1"/>
</dbReference>
<dbReference type="InterPro" id="IPR006059">
    <property type="entry name" value="SBP"/>
</dbReference>
<keyword evidence="3" id="KW-1185">Reference proteome</keyword>
<feature type="signal peptide" evidence="1">
    <location>
        <begin position="1"/>
        <end position="25"/>
    </location>
</feature>
<accession>A0ABY9V721</accession>
<name>A0ABY9V721_9ACTN</name>
<keyword evidence="1" id="KW-0732">Signal</keyword>
<evidence type="ECO:0000256" key="1">
    <source>
        <dbReference type="SAM" id="SignalP"/>
    </source>
</evidence>
<sequence>MTGAKRAPRAALPGVAAIVSLSLLAGCGGPSPDTADGEVTLEFLSLAWQKQSVDANKRLVRQWNQAHPDVRVRYVQGSWTTVHDQLLTSFEGGEAPDIIHDDATDLTDFASGGYLTDLTPYLPEELRADIPRTAWQTTTYQGGVYGVPFLQEPRVLIANIALLRQADVRIPTARHPWTWAEFETVSKELTRDRNHDGRTDTYGVAWSLKEPVTQSMNLSLSTGGKVFVKGPDGKNRLRFGPAESAVPRLIQRQVNEDRTAPTTGLGMAGADTLPGFFAGRYAMLPLNFSYRQQVRQQAPDGFDWTVLPMPSGGGADGLAQGVAPQTLSVARDSGHKQAAVDFIAFLNRADHQADLARGDWLLPTSARALKDPAINARRYGWKTGVDVAAALRPSPALGIRGYAEWKDKVATPAYQQFYNGAFGVGELRDRLVGDGRRILDRYQR</sequence>
<dbReference type="PANTHER" id="PTHR43649:SF30">
    <property type="entry name" value="ABC TRANSPORTER SUBSTRATE-BINDING PROTEIN"/>
    <property type="match status" value="1"/>
</dbReference>
<dbReference type="Proteomes" id="UP001305606">
    <property type="component" value="Chromosome"/>
</dbReference>
<dbReference type="PROSITE" id="PS51257">
    <property type="entry name" value="PROKAR_LIPOPROTEIN"/>
    <property type="match status" value="1"/>
</dbReference>
<dbReference type="Pfam" id="PF01547">
    <property type="entry name" value="SBP_bac_1"/>
    <property type="match status" value="1"/>
</dbReference>
<evidence type="ECO:0000313" key="2">
    <source>
        <dbReference type="EMBL" id="WNF00693.1"/>
    </source>
</evidence>
<dbReference type="RefSeq" id="WP_311039047.1">
    <property type="nucleotide sequence ID" value="NZ_CP117522.1"/>
</dbReference>
<dbReference type="PANTHER" id="PTHR43649">
    <property type="entry name" value="ARABINOSE-BINDING PROTEIN-RELATED"/>
    <property type="match status" value="1"/>
</dbReference>